<dbReference type="GO" id="GO:0046872">
    <property type="term" value="F:metal ion binding"/>
    <property type="evidence" value="ECO:0007669"/>
    <property type="project" value="UniProtKB-KW"/>
</dbReference>
<proteinExistence type="inferred from homology"/>
<evidence type="ECO:0000256" key="13">
    <source>
        <dbReference type="ARBA" id="ARBA00029789"/>
    </source>
</evidence>
<keyword evidence="10" id="KW-0547">Nucleotide-binding</keyword>
<comment type="pathway">
    <text evidence="2">Cofactor biosynthesis; FMN biosynthesis; FMN from riboflavin (CTP route): step 1/1.</text>
</comment>
<evidence type="ECO:0000256" key="14">
    <source>
        <dbReference type="ARBA" id="ARBA00030544"/>
    </source>
</evidence>
<evidence type="ECO:0000256" key="1">
    <source>
        <dbReference type="ARBA" id="ARBA00001946"/>
    </source>
</evidence>
<dbReference type="GO" id="GO:0009231">
    <property type="term" value="P:riboflavin biosynthetic process"/>
    <property type="evidence" value="ECO:0007669"/>
    <property type="project" value="InterPro"/>
</dbReference>
<reference evidence="18" key="1">
    <citation type="journal article" date="2020" name="mSystems">
        <title>Genome- and Community-Level Interaction Insights into Carbon Utilization and Element Cycling Functions of Hydrothermarchaeota in Hydrothermal Sediment.</title>
        <authorList>
            <person name="Zhou Z."/>
            <person name="Liu Y."/>
            <person name="Xu W."/>
            <person name="Pan J."/>
            <person name="Luo Z.H."/>
            <person name="Li M."/>
        </authorList>
    </citation>
    <scope>NUCLEOTIDE SEQUENCE [LARGE SCALE GENOMIC DNA]</scope>
    <source>
        <strain evidence="18">SpSt-732</strain>
    </source>
</reference>
<comment type="similarity">
    <text evidence="3">Belongs to the archaeal riboflavin kinase family.</text>
</comment>
<evidence type="ECO:0000259" key="17">
    <source>
        <dbReference type="Pfam" id="PF01982"/>
    </source>
</evidence>
<comment type="cofactor">
    <cofactor evidence="1">
        <name>Mg(2+)</name>
        <dbReference type="ChEBI" id="CHEBI:18420"/>
    </cofactor>
</comment>
<name>A0A7C4FHT2_9CREN</name>
<feature type="domain" description="Riboflavin kinase" evidence="17">
    <location>
        <begin position="10"/>
        <end position="125"/>
    </location>
</feature>
<evidence type="ECO:0000256" key="11">
    <source>
        <dbReference type="ARBA" id="ARBA00022777"/>
    </source>
</evidence>
<evidence type="ECO:0000256" key="9">
    <source>
        <dbReference type="ARBA" id="ARBA00022723"/>
    </source>
</evidence>
<dbReference type="InterPro" id="IPR023602">
    <property type="entry name" value="Riboflavin_kinase_CTP-dep"/>
</dbReference>
<gene>
    <name evidence="18" type="ORF">ENV14_05170</name>
</gene>
<dbReference type="UniPathway" id="UPA00276">
    <property type="reaction ID" value="UER00929"/>
</dbReference>
<evidence type="ECO:0000256" key="4">
    <source>
        <dbReference type="ARBA" id="ARBA00011987"/>
    </source>
</evidence>
<dbReference type="Gene3D" id="2.40.30.30">
    <property type="entry name" value="Riboflavin kinase-like"/>
    <property type="match status" value="1"/>
</dbReference>
<organism evidence="18">
    <name type="scientific">Ignisphaera aggregans</name>
    <dbReference type="NCBI Taxonomy" id="334771"/>
    <lineage>
        <taxon>Archaea</taxon>
        <taxon>Thermoproteota</taxon>
        <taxon>Thermoprotei</taxon>
        <taxon>Desulfurococcales</taxon>
        <taxon>Desulfurococcaceae</taxon>
        <taxon>Ignisphaera</taxon>
    </lineage>
</organism>
<dbReference type="EC" id="2.7.1.161" evidence="4"/>
<keyword evidence="7" id="KW-0288">FMN</keyword>
<protein>
    <recommendedName>
        <fullName evidence="5">Riboflavin kinase</fullName>
        <ecNumber evidence="4">2.7.1.161</ecNumber>
    </recommendedName>
    <alternativeName>
        <fullName evidence="14">CTP-dependent riboflavin kinase</fullName>
    </alternativeName>
    <alternativeName>
        <fullName evidence="15">CTP:riboflavin 5'-phosphotransferase</fullName>
    </alternativeName>
    <alternativeName>
        <fullName evidence="13">Flavokinase</fullName>
    </alternativeName>
</protein>
<evidence type="ECO:0000256" key="5">
    <source>
        <dbReference type="ARBA" id="ARBA00017394"/>
    </source>
</evidence>
<dbReference type="PANTHER" id="PTHR40706">
    <property type="entry name" value="RIBOFLAVIN KINASE"/>
    <property type="match status" value="1"/>
</dbReference>
<evidence type="ECO:0000256" key="15">
    <source>
        <dbReference type="ARBA" id="ARBA00033116"/>
    </source>
</evidence>
<keyword evidence="11" id="KW-0418">Kinase</keyword>
<dbReference type="EMBL" id="DTFF01000044">
    <property type="protein sequence ID" value="HGI87768.1"/>
    <property type="molecule type" value="Genomic_DNA"/>
</dbReference>
<evidence type="ECO:0000256" key="10">
    <source>
        <dbReference type="ARBA" id="ARBA00022741"/>
    </source>
</evidence>
<sequence>MNCVRIVGRVFSGIGEGRIYVELYRSEIEKVMSIKPYPGTLNVKLEREYVDIVKKLLASNPHTVIKPPKEGLAPVLAWRAYVEDLVVYIVKPVKTVWRFDVIELVAEKNLRELFGLADGDTIEVLVPLAQDLKC</sequence>
<evidence type="ECO:0000256" key="2">
    <source>
        <dbReference type="ARBA" id="ARBA00005219"/>
    </source>
</evidence>
<keyword evidence="9" id="KW-0479">Metal-binding</keyword>
<evidence type="ECO:0000256" key="3">
    <source>
        <dbReference type="ARBA" id="ARBA00006428"/>
    </source>
</evidence>
<dbReference type="AlphaFoldDB" id="A0A7C4FHT2"/>
<keyword evidence="8" id="KW-0808">Transferase</keyword>
<evidence type="ECO:0000256" key="12">
    <source>
        <dbReference type="ARBA" id="ARBA00022842"/>
    </source>
</evidence>
<dbReference type="InterPro" id="IPR023465">
    <property type="entry name" value="Riboflavin_kinase_dom_sf"/>
</dbReference>
<dbReference type="GO" id="GO:0000166">
    <property type="term" value="F:nucleotide binding"/>
    <property type="evidence" value="ECO:0007669"/>
    <property type="project" value="UniProtKB-KW"/>
</dbReference>
<dbReference type="GO" id="GO:0008531">
    <property type="term" value="F:riboflavin kinase activity"/>
    <property type="evidence" value="ECO:0007669"/>
    <property type="project" value="InterPro"/>
</dbReference>
<dbReference type="SUPFAM" id="SSF82114">
    <property type="entry name" value="Riboflavin kinase-like"/>
    <property type="match status" value="1"/>
</dbReference>
<keyword evidence="6" id="KW-0285">Flavoprotein</keyword>
<comment type="caution">
    <text evidence="18">The sequence shown here is derived from an EMBL/GenBank/DDBJ whole genome shotgun (WGS) entry which is preliminary data.</text>
</comment>
<accession>A0A7C4FHT2</accession>
<dbReference type="GO" id="GO:0009398">
    <property type="term" value="P:FMN biosynthetic process"/>
    <property type="evidence" value="ECO:0007669"/>
    <property type="project" value="UniProtKB-UniPathway"/>
</dbReference>
<comment type="catalytic activity">
    <reaction evidence="16">
        <text>riboflavin + CTP = CDP + FMN + H(+)</text>
        <dbReference type="Rhea" id="RHEA:25021"/>
        <dbReference type="ChEBI" id="CHEBI:15378"/>
        <dbReference type="ChEBI" id="CHEBI:37563"/>
        <dbReference type="ChEBI" id="CHEBI:57986"/>
        <dbReference type="ChEBI" id="CHEBI:58069"/>
        <dbReference type="ChEBI" id="CHEBI:58210"/>
        <dbReference type="EC" id="2.7.1.161"/>
    </reaction>
</comment>
<dbReference type="PANTHER" id="PTHR40706:SF1">
    <property type="entry name" value="RIBOFLAVIN KINASE"/>
    <property type="match status" value="1"/>
</dbReference>
<evidence type="ECO:0000256" key="16">
    <source>
        <dbReference type="ARBA" id="ARBA00047857"/>
    </source>
</evidence>
<evidence type="ECO:0000313" key="18">
    <source>
        <dbReference type="EMBL" id="HGI87768.1"/>
    </source>
</evidence>
<keyword evidence="12" id="KW-0460">Magnesium</keyword>
<evidence type="ECO:0000256" key="6">
    <source>
        <dbReference type="ARBA" id="ARBA00022630"/>
    </source>
</evidence>
<dbReference type="InterPro" id="IPR039063">
    <property type="entry name" value="RibK_CTP-dep"/>
</dbReference>
<dbReference type="Pfam" id="PF01982">
    <property type="entry name" value="CTP-dep_RFKase"/>
    <property type="match status" value="1"/>
</dbReference>
<evidence type="ECO:0000256" key="8">
    <source>
        <dbReference type="ARBA" id="ARBA00022679"/>
    </source>
</evidence>
<evidence type="ECO:0000256" key="7">
    <source>
        <dbReference type="ARBA" id="ARBA00022643"/>
    </source>
</evidence>